<dbReference type="InterPro" id="IPR013632">
    <property type="entry name" value="Rad51_C"/>
</dbReference>
<feature type="domain" description="RecA family profile 1" evidence="9">
    <location>
        <begin position="16"/>
        <end position="230"/>
    </location>
</feature>
<dbReference type="PROSITE" id="PS50162">
    <property type="entry name" value="RECA_2"/>
    <property type="match status" value="1"/>
</dbReference>
<evidence type="ECO:0000259" key="9">
    <source>
        <dbReference type="PROSITE" id="PS50162"/>
    </source>
</evidence>
<evidence type="ECO:0000313" key="10">
    <source>
        <dbReference type="EMBL" id="KAA6396659.1"/>
    </source>
</evidence>
<dbReference type="EMBL" id="SNRW01001373">
    <property type="protein sequence ID" value="KAA6396659.1"/>
    <property type="molecule type" value="Genomic_DNA"/>
</dbReference>
<evidence type="ECO:0000256" key="6">
    <source>
        <dbReference type="ARBA" id="ARBA00023242"/>
    </source>
</evidence>
<dbReference type="AlphaFoldDB" id="A0A5J4WRG3"/>
<protein>
    <recommendedName>
        <fullName evidence="7">DNA repair protein RAD51 homolog 3</fullName>
    </recommendedName>
</protein>
<dbReference type="OrthoDB" id="5957327at2759"/>
<keyword evidence="3" id="KW-0227">DNA damage</keyword>
<dbReference type="GO" id="GO:0033063">
    <property type="term" value="C:Rad51B-Rad51C-Rad51D-XRCC2 complex"/>
    <property type="evidence" value="ECO:0007669"/>
    <property type="project" value="TreeGrafter"/>
</dbReference>
<dbReference type="Pfam" id="PF08423">
    <property type="entry name" value="Rad51"/>
    <property type="match status" value="1"/>
</dbReference>
<dbReference type="GO" id="GO:0007131">
    <property type="term" value="P:reciprocal meiotic recombination"/>
    <property type="evidence" value="ECO:0007669"/>
    <property type="project" value="TreeGrafter"/>
</dbReference>
<comment type="subcellular location">
    <subcellularLocation>
        <location evidence="1">Nucleus</location>
    </subcellularLocation>
</comment>
<keyword evidence="5" id="KW-0234">DNA repair</keyword>
<dbReference type="InterPro" id="IPR020588">
    <property type="entry name" value="RecA_ATP-bd"/>
</dbReference>
<gene>
    <name evidence="10" type="ORF">EZS28_007815</name>
</gene>
<evidence type="ECO:0000256" key="8">
    <source>
        <dbReference type="SAM" id="MobiDB-lite"/>
    </source>
</evidence>
<evidence type="ECO:0000256" key="2">
    <source>
        <dbReference type="ARBA" id="ARBA00022741"/>
    </source>
</evidence>
<accession>A0A5J4WRG3</accession>
<dbReference type="InterPro" id="IPR027417">
    <property type="entry name" value="P-loop_NTPase"/>
</dbReference>
<evidence type="ECO:0000256" key="3">
    <source>
        <dbReference type="ARBA" id="ARBA00022763"/>
    </source>
</evidence>
<dbReference type="PANTHER" id="PTHR46239">
    <property type="entry name" value="DNA REPAIR PROTEIN RAD51 HOMOLOG 3 RAD51C"/>
    <property type="match status" value="1"/>
</dbReference>
<dbReference type="GO" id="GO:0008821">
    <property type="term" value="F:crossover junction DNA endonuclease activity"/>
    <property type="evidence" value="ECO:0007669"/>
    <property type="project" value="TreeGrafter"/>
</dbReference>
<dbReference type="GO" id="GO:0033065">
    <property type="term" value="C:Rad51C-XRCC3 complex"/>
    <property type="evidence" value="ECO:0007669"/>
    <property type="project" value="TreeGrafter"/>
</dbReference>
<keyword evidence="6" id="KW-0539">Nucleus</keyword>
<evidence type="ECO:0000256" key="1">
    <source>
        <dbReference type="ARBA" id="ARBA00004123"/>
    </source>
</evidence>
<evidence type="ECO:0000256" key="7">
    <source>
        <dbReference type="ARBA" id="ARBA00040674"/>
    </source>
</evidence>
<feature type="compositionally biased region" description="Polar residues" evidence="8">
    <location>
        <begin position="105"/>
        <end position="115"/>
    </location>
</feature>
<dbReference type="Gene3D" id="3.40.50.300">
    <property type="entry name" value="P-loop containing nucleotide triphosphate hydrolases"/>
    <property type="match status" value="1"/>
</dbReference>
<keyword evidence="4" id="KW-0067">ATP-binding</keyword>
<dbReference type="GO" id="GO:0000707">
    <property type="term" value="P:meiotic DNA recombinase assembly"/>
    <property type="evidence" value="ECO:0007669"/>
    <property type="project" value="TreeGrafter"/>
</dbReference>
<dbReference type="GO" id="GO:0140664">
    <property type="term" value="F:ATP-dependent DNA damage sensor activity"/>
    <property type="evidence" value="ECO:0007669"/>
    <property type="project" value="InterPro"/>
</dbReference>
<proteinExistence type="predicted"/>
<feature type="region of interest" description="Disordered" evidence="8">
    <location>
        <begin position="100"/>
        <end position="122"/>
    </location>
</feature>
<keyword evidence="2" id="KW-0547">Nucleotide-binding</keyword>
<dbReference type="Proteomes" id="UP000324800">
    <property type="component" value="Unassembled WGS sequence"/>
</dbReference>
<evidence type="ECO:0000313" key="11">
    <source>
        <dbReference type="Proteomes" id="UP000324800"/>
    </source>
</evidence>
<organism evidence="10 11">
    <name type="scientific">Streblomastix strix</name>
    <dbReference type="NCBI Taxonomy" id="222440"/>
    <lineage>
        <taxon>Eukaryota</taxon>
        <taxon>Metamonada</taxon>
        <taxon>Preaxostyla</taxon>
        <taxon>Oxymonadida</taxon>
        <taxon>Streblomastigidae</taxon>
        <taxon>Streblomastix</taxon>
    </lineage>
</organism>
<dbReference type="SUPFAM" id="SSF52540">
    <property type="entry name" value="P-loop containing nucleoside triphosphate hydrolases"/>
    <property type="match status" value="1"/>
</dbReference>
<dbReference type="GO" id="GO:0005524">
    <property type="term" value="F:ATP binding"/>
    <property type="evidence" value="ECO:0007669"/>
    <property type="project" value="UniProtKB-KW"/>
</dbReference>
<reference evidence="10 11" key="1">
    <citation type="submission" date="2019-03" db="EMBL/GenBank/DDBJ databases">
        <title>Single cell metagenomics reveals metabolic interactions within the superorganism composed of flagellate Streblomastix strix and complex community of Bacteroidetes bacteria on its surface.</title>
        <authorList>
            <person name="Treitli S.C."/>
            <person name="Kolisko M."/>
            <person name="Husnik F."/>
            <person name="Keeling P."/>
            <person name="Hampl V."/>
        </authorList>
    </citation>
    <scope>NUCLEOTIDE SEQUENCE [LARGE SCALE GENOMIC DNA]</scope>
    <source>
        <strain evidence="10">ST1C</strain>
    </source>
</reference>
<dbReference type="GO" id="GO:0000400">
    <property type="term" value="F:four-way junction DNA binding"/>
    <property type="evidence" value="ECO:0007669"/>
    <property type="project" value="TreeGrafter"/>
</dbReference>
<dbReference type="GO" id="GO:0005657">
    <property type="term" value="C:replication fork"/>
    <property type="evidence" value="ECO:0007669"/>
    <property type="project" value="TreeGrafter"/>
</dbReference>
<comment type="caution">
    <text evidence="10">The sequence shown here is derived from an EMBL/GenBank/DDBJ whole genome shotgun (WGS) entry which is preliminary data.</text>
</comment>
<evidence type="ECO:0000256" key="4">
    <source>
        <dbReference type="ARBA" id="ARBA00022840"/>
    </source>
</evidence>
<sequence>MDVSNYHVEALELLKQQNHFPTKIKQFDQALSGGLPCRSLCEISGDKRAGKTLFCLQLALNCSLSKIDGGLEEGTLVISTDSSFSVRKLLDMGKNYFESNKEIDQNSTPKQNIETSKVEKESKTNSDAKLAQLLERVHIILQLHTLNEMCDWMKKEMESLLITKGNIRLVIIDSVDQAASLSSTSSSSSSSLKPISTLQRQLMLSELIQQLKRLAEMFNLVVNTEIIAAMREEDRYDFDMDESGPEAEEDWT</sequence>
<dbReference type="InterPro" id="IPR052093">
    <property type="entry name" value="HR_Repair_Mediator"/>
</dbReference>
<evidence type="ECO:0000256" key="5">
    <source>
        <dbReference type="ARBA" id="ARBA00023204"/>
    </source>
</evidence>
<name>A0A5J4WRG3_9EUKA</name>
<dbReference type="PANTHER" id="PTHR46239:SF1">
    <property type="entry name" value="DNA REPAIR PROTEIN RAD51 HOMOLOG 3"/>
    <property type="match status" value="1"/>
</dbReference>